<proteinExistence type="predicted"/>
<dbReference type="InterPro" id="IPR008969">
    <property type="entry name" value="CarboxyPept-like_regulatory"/>
</dbReference>
<dbReference type="AlphaFoldDB" id="A0A1M7MG91"/>
<dbReference type="Pfam" id="PF13715">
    <property type="entry name" value="CarbopepD_reg_2"/>
    <property type="match status" value="1"/>
</dbReference>
<organism evidence="1 2">
    <name type="scientific">Xylanibacter ruminicola</name>
    <name type="common">Prevotella ruminicola</name>
    <dbReference type="NCBI Taxonomy" id="839"/>
    <lineage>
        <taxon>Bacteria</taxon>
        <taxon>Pseudomonadati</taxon>
        <taxon>Bacteroidota</taxon>
        <taxon>Bacteroidia</taxon>
        <taxon>Bacteroidales</taxon>
        <taxon>Prevotellaceae</taxon>
        <taxon>Xylanibacter</taxon>
    </lineage>
</organism>
<sequence length="424" mass="48583">MHLINFFVTLQQIDTKLITTMKQLALIIMLMVPMVALAQQTTVGGTIIDEKSGRPLPQVSVSAGRISVVTNEDGAFLLKLGDKPANITVSHLGYKTKKVALRAGETENLKIKLQPTTIQLREVVIRTGNPRDIVEIAIKKIPDNYSRQPELLKAFYRETAMKRKHFIYVAEGVEDMYKTSYTRGIGRDRVAIIKGRRLLSQKQGDTLGLKVMGGPVLPVQLDVVKNSELLLNQEDMDAYSYSWGTPEMINDRLQMVVLIEPLFSKEYALYHGKLYIDNERLAFTRIELSLDMSDKEKATRTMLVRKPFGVKFKPRELSCVVDYRYTDGITRISYLRNTFKFNCDWKKRLFSTSFTATCEMAVTDSQSEGVQPIVSRNSFDSHDAYYDKVEYFMDPEYWNNYNIIEPSESLDKAIRKLVSTYQRN</sequence>
<evidence type="ECO:0000313" key="1">
    <source>
        <dbReference type="EMBL" id="SHM89399.1"/>
    </source>
</evidence>
<dbReference type="EMBL" id="FRCJ01000007">
    <property type="protein sequence ID" value="SHM89399.1"/>
    <property type="molecule type" value="Genomic_DNA"/>
</dbReference>
<accession>A0A1M7MG91</accession>
<protein>
    <submittedName>
        <fullName evidence="1">CarboxypepD_reg-like domain-containing protein</fullName>
    </submittedName>
</protein>
<reference evidence="1 2" key="1">
    <citation type="submission" date="2016-11" db="EMBL/GenBank/DDBJ databases">
        <authorList>
            <person name="Jaros S."/>
            <person name="Januszkiewicz K."/>
            <person name="Wedrychowicz H."/>
        </authorList>
    </citation>
    <scope>NUCLEOTIDE SEQUENCE [LARGE SCALE GENOMIC DNA]</scope>
    <source>
        <strain evidence="1 2">BPI-34</strain>
    </source>
</reference>
<evidence type="ECO:0000313" key="2">
    <source>
        <dbReference type="Proteomes" id="UP000184280"/>
    </source>
</evidence>
<name>A0A1M7MG91_XYLRU</name>
<gene>
    <name evidence="1" type="ORF">SAMN04488494_2888</name>
</gene>
<dbReference type="Proteomes" id="UP000184280">
    <property type="component" value="Unassembled WGS sequence"/>
</dbReference>
<dbReference type="SUPFAM" id="SSF49464">
    <property type="entry name" value="Carboxypeptidase regulatory domain-like"/>
    <property type="match status" value="1"/>
</dbReference>
<dbReference type="Gene3D" id="2.60.40.1120">
    <property type="entry name" value="Carboxypeptidase-like, regulatory domain"/>
    <property type="match status" value="1"/>
</dbReference>